<name>A0AAE3KJ42_9PSEU</name>
<dbReference type="Pfam" id="PF19371">
    <property type="entry name" value="DUF5946"/>
    <property type="match status" value="1"/>
</dbReference>
<keyword evidence="2" id="KW-1185">Reference proteome</keyword>
<reference evidence="1" key="1">
    <citation type="submission" date="2022-06" db="EMBL/GenBank/DDBJ databases">
        <title>Genomic Encyclopedia of Archaeal and Bacterial Type Strains, Phase II (KMG-II): from individual species to whole genera.</title>
        <authorList>
            <person name="Goeker M."/>
        </authorList>
    </citation>
    <scope>NUCLEOTIDE SEQUENCE</scope>
    <source>
        <strain evidence="1">DSM 43935</strain>
    </source>
</reference>
<organism evidence="1 2">
    <name type="scientific">Goodfellowiella coeruleoviolacea</name>
    <dbReference type="NCBI Taxonomy" id="334858"/>
    <lineage>
        <taxon>Bacteria</taxon>
        <taxon>Bacillati</taxon>
        <taxon>Actinomycetota</taxon>
        <taxon>Actinomycetes</taxon>
        <taxon>Pseudonocardiales</taxon>
        <taxon>Pseudonocardiaceae</taxon>
        <taxon>Goodfellowiella</taxon>
    </lineage>
</organism>
<dbReference type="RefSeq" id="WP_253767103.1">
    <property type="nucleotide sequence ID" value="NZ_JAMTCK010000002.1"/>
</dbReference>
<gene>
    <name evidence="1" type="ORF">LX83_000768</name>
</gene>
<dbReference type="InterPro" id="IPR045990">
    <property type="entry name" value="DUF5946"/>
</dbReference>
<dbReference type="Proteomes" id="UP001206128">
    <property type="component" value="Unassembled WGS sequence"/>
</dbReference>
<accession>A0AAE3KJ42</accession>
<evidence type="ECO:0000313" key="1">
    <source>
        <dbReference type="EMBL" id="MCP2163928.1"/>
    </source>
</evidence>
<sequence>MTRCAECGAPARPHSCAELFDTVLALDHSQRPPWGPLHGVTVSCFVLQHPGRLPAPGRAQPWAVLHAYLAGGQTAVTALAGRMRRANSHHRRGVGLADVWAGVPAPPLGPVPTGFAVTITDVALDGTFPAAGFPERVSAWARATVAAWRPR</sequence>
<comment type="caution">
    <text evidence="1">The sequence shown here is derived from an EMBL/GenBank/DDBJ whole genome shotgun (WGS) entry which is preliminary data.</text>
</comment>
<dbReference type="EMBL" id="JAMTCK010000002">
    <property type="protein sequence ID" value="MCP2163928.1"/>
    <property type="molecule type" value="Genomic_DNA"/>
</dbReference>
<evidence type="ECO:0000313" key="2">
    <source>
        <dbReference type="Proteomes" id="UP001206128"/>
    </source>
</evidence>
<proteinExistence type="predicted"/>
<protein>
    <submittedName>
        <fullName evidence="1">Uncharacterized protein</fullName>
    </submittedName>
</protein>
<dbReference type="AlphaFoldDB" id="A0AAE3KJ42"/>